<gene>
    <name evidence="1" type="ORF">GALMADRAFT_559611</name>
</gene>
<sequence length="173" mass="19636">MGSYMPCSEAMAYKPNEPELPFTDAYDLSTIPNLTVLSWVVDLDSIFNSDPLTGLCDLMCASPSGKNKIKTIVLQLSGMLKHPWSLTACLDKPFWHPFNAVLAKTAHREELVAKFRLDIYLNDFLKYAAGELSTEVRERLEEEMGHWTTKNLENMKSLSSNVSLEYEYSFIGR</sequence>
<dbReference type="Proteomes" id="UP000027222">
    <property type="component" value="Unassembled WGS sequence"/>
</dbReference>
<organism evidence="1 2">
    <name type="scientific">Galerina marginata (strain CBS 339.88)</name>
    <dbReference type="NCBI Taxonomy" id="685588"/>
    <lineage>
        <taxon>Eukaryota</taxon>
        <taxon>Fungi</taxon>
        <taxon>Dikarya</taxon>
        <taxon>Basidiomycota</taxon>
        <taxon>Agaricomycotina</taxon>
        <taxon>Agaricomycetes</taxon>
        <taxon>Agaricomycetidae</taxon>
        <taxon>Agaricales</taxon>
        <taxon>Agaricineae</taxon>
        <taxon>Strophariaceae</taxon>
        <taxon>Galerina</taxon>
    </lineage>
</organism>
<reference evidence="2" key="1">
    <citation type="journal article" date="2014" name="Proc. Natl. Acad. Sci. U.S.A.">
        <title>Extensive sampling of basidiomycete genomes demonstrates inadequacy of the white-rot/brown-rot paradigm for wood decay fungi.</title>
        <authorList>
            <person name="Riley R."/>
            <person name="Salamov A.A."/>
            <person name="Brown D.W."/>
            <person name="Nagy L.G."/>
            <person name="Floudas D."/>
            <person name="Held B.W."/>
            <person name="Levasseur A."/>
            <person name="Lombard V."/>
            <person name="Morin E."/>
            <person name="Otillar R."/>
            <person name="Lindquist E.A."/>
            <person name="Sun H."/>
            <person name="LaButti K.M."/>
            <person name="Schmutz J."/>
            <person name="Jabbour D."/>
            <person name="Luo H."/>
            <person name="Baker S.E."/>
            <person name="Pisabarro A.G."/>
            <person name="Walton J.D."/>
            <person name="Blanchette R.A."/>
            <person name="Henrissat B."/>
            <person name="Martin F."/>
            <person name="Cullen D."/>
            <person name="Hibbett D.S."/>
            <person name="Grigoriev I.V."/>
        </authorList>
    </citation>
    <scope>NUCLEOTIDE SEQUENCE [LARGE SCALE GENOMIC DNA]</scope>
    <source>
        <strain evidence="2">CBS 339.88</strain>
    </source>
</reference>
<accession>A0A067T6K9</accession>
<keyword evidence="2" id="KW-1185">Reference proteome</keyword>
<protein>
    <submittedName>
        <fullName evidence="1">Uncharacterized protein</fullName>
    </submittedName>
</protein>
<name>A0A067T6K9_GALM3</name>
<dbReference type="AlphaFoldDB" id="A0A067T6K9"/>
<dbReference type="HOGENOM" id="CLU_1547688_0_0_1"/>
<dbReference type="EMBL" id="KL142382">
    <property type="protein sequence ID" value="KDR74653.1"/>
    <property type="molecule type" value="Genomic_DNA"/>
</dbReference>
<proteinExistence type="predicted"/>
<evidence type="ECO:0000313" key="1">
    <source>
        <dbReference type="EMBL" id="KDR74653.1"/>
    </source>
</evidence>
<evidence type="ECO:0000313" key="2">
    <source>
        <dbReference type="Proteomes" id="UP000027222"/>
    </source>
</evidence>